<name>A0A1I3JV85_9RHOB</name>
<keyword evidence="1" id="KW-0732">Signal</keyword>
<proteinExistence type="predicted"/>
<evidence type="ECO:0000313" key="2">
    <source>
        <dbReference type="EMBL" id="SFI63928.1"/>
    </source>
</evidence>
<dbReference type="AlphaFoldDB" id="A0A1I3JV85"/>
<keyword evidence="3" id="KW-1185">Reference proteome</keyword>
<dbReference type="STRING" id="588602.SAMN04487991_0471"/>
<accession>A0A1I3JV85</accession>
<dbReference type="EMBL" id="FORH01000001">
    <property type="protein sequence ID" value="SFI63928.1"/>
    <property type="molecule type" value="Genomic_DNA"/>
</dbReference>
<evidence type="ECO:0000313" key="3">
    <source>
        <dbReference type="Proteomes" id="UP000199630"/>
    </source>
</evidence>
<gene>
    <name evidence="2" type="ORF">SAMN04487991_0471</name>
</gene>
<organism evidence="2 3">
    <name type="scientific">Celeribacter neptunius</name>
    <dbReference type="NCBI Taxonomy" id="588602"/>
    <lineage>
        <taxon>Bacteria</taxon>
        <taxon>Pseudomonadati</taxon>
        <taxon>Pseudomonadota</taxon>
        <taxon>Alphaproteobacteria</taxon>
        <taxon>Rhodobacterales</taxon>
        <taxon>Roseobacteraceae</taxon>
        <taxon>Celeribacter</taxon>
    </lineage>
</organism>
<dbReference type="OrthoDB" id="195732at2"/>
<dbReference type="RefSeq" id="WP_090056657.1">
    <property type="nucleotide sequence ID" value="NZ_FORH01000001.1"/>
</dbReference>
<protein>
    <submittedName>
        <fullName evidence="2">Uncharacterized protein</fullName>
    </submittedName>
</protein>
<feature type="chain" id="PRO_5011595262" evidence="1">
    <location>
        <begin position="37"/>
        <end position="218"/>
    </location>
</feature>
<feature type="signal peptide" evidence="1">
    <location>
        <begin position="1"/>
        <end position="36"/>
    </location>
</feature>
<evidence type="ECO:0000256" key="1">
    <source>
        <dbReference type="SAM" id="SignalP"/>
    </source>
</evidence>
<reference evidence="3" key="1">
    <citation type="submission" date="2016-10" db="EMBL/GenBank/DDBJ databases">
        <authorList>
            <person name="Varghese N."/>
            <person name="Submissions S."/>
        </authorList>
    </citation>
    <scope>NUCLEOTIDE SEQUENCE [LARGE SCALE GENOMIC DNA]</scope>
    <source>
        <strain evidence="3">DSM 26471</strain>
    </source>
</reference>
<sequence length="218" mass="23046">MLKVFAALVAPVTAPVTTAMTAALVASSLAGVPATASEPVLDSEYTPLMLVYMLLTVEKWTHDPVLIAAIRAQNAETSGLSDTDILAQDAAWRTAQSADPMIRQVLDNPAADLLRNKSAGSAGLISEVILTDARGLNVATTQMTSDYWQGDEAKHQETYGIGPGAVHIDDLAIDTSTGVFQGQGAMTVTDPETGEAIGAITVGFVPGMFWEREDERRN</sequence>
<dbReference type="Proteomes" id="UP000199630">
    <property type="component" value="Unassembled WGS sequence"/>
</dbReference>